<comment type="caution">
    <text evidence="3">The sequence shown here is derived from an EMBL/GenBank/DDBJ whole genome shotgun (WGS) entry which is preliminary data.</text>
</comment>
<sequence length="318" mass="31786">MPRPAAYVLRRLCLVGALGVATPALAQGGSGIPVLPDIGNVTVRTPTGPAAPVMTVGPPGQGGAELDISLRDTRTVIDWRGSGFNIGPRDAVTFRDGRTRADGGSIAVLNRDLSGRPSLLRGLLGSDANVSVWLMNTRGVLVGPGATIRTGGFVATARAMDEADFLQAPDAGSVVNGDGAVRPGVQHVAASGAGGIIVTPAGTSFSTGTVSRLVAQDAGAPVEDDGPREDEVFIGAIDAAPAPVGVVVQSMAGSPVLVVMADDPATDDASQGAFAGRNPILSAALLGSTGERGAARFAPITATRATATSRGVILTADQ</sequence>
<dbReference type="InterPro" id="IPR008638">
    <property type="entry name" value="FhaB/CdiA-like_TPS"/>
</dbReference>
<feature type="domain" description="Filamentous haemagglutinin FhaB/tRNA nuclease CdiA-like TPS" evidence="2">
    <location>
        <begin position="48"/>
        <end position="164"/>
    </location>
</feature>
<organism evidence="3 4">
    <name type="scientific">Sphingomonas rustica</name>
    <dbReference type="NCBI Taxonomy" id="3103142"/>
    <lineage>
        <taxon>Bacteria</taxon>
        <taxon>Pseudomonadati</taxon>
        <taxon>Pseudomonadota</taxon>
        <taxon>Alphaproteobacteria</taxon>
        <taxon>Sphingomonadales</taxon>
        <taxon>Sphingomonadaceae</taxon>
        <taxon>Sphingomonas</taxon>
    </lineage>
</organism>
<name>A0ABV0BDF3_9SPHN</name>
<dbReference type="Pfam" id="PF05860">
    <property type="entry name" value="TPS"/>
    <property type="match status" value="1"/>
</dbReference>
<dbReference type="InterPro" id="IPR011050">
    <property type="entry name" value="Pectin_lyase_fold/virulence"/>
</dbReference>
<dbReference type="NCBIfam" id="TIGR01901">
    <property type="entry name" value="adhes_NPXG"/>
    <property type="match status" value="1"/>
</dbReference>
<dbReference type="Proteomes" id="UP001427805">
    <property type="component" value="Unassembled WGS sequence"/>
</dbReference>
<dbReference type="SUPFAM" id="SSF51126">
    <property type="entry name" value="Pectin lyase-like"/>
    <property type="match status" value="1"/>
</dbReference>
<keyword evidence="1" id="KW-0732">Signal</keyword>
<evidence type="ECO:0000313" key="3">
    <source>
        <dbReference type="EMBL" id="MEN3749559.1"/>
    </source>
</evidence>
<keyword evidence="4" id="KW-1185">Reference proteome</keyword>
<evidence type="ECO:0000259" key="2">
    <source>
        <dbReference type="SMART" id="SM00912"/>
    </source>
</evidence>
<dbReference type="Gene3D" id="2.160.20.10">
    <property type="entry name" value="Single-stranded right-handed beta-helix, Pectin lyase-like"/>
    <property type="match status" value="1"/>
</dbReference>
<gene>
    <name evidence="3" type="ORF">TPR58_20470</name>
</gene>
<dbReference type="EMBL" id="JBDIZK010000015">
    <property type="protein sequence ID" value="MEN3749559.1"/>
    <property type="molecule type" value="Genomic_DNA"/>
</dbReference>
<proteinExistence type="predicted"/>
<reference evidence="3 4" key="1">
    <citation type="submission" date="2024-05" db="EMBL/GenBank/DDBJ databases">
        <title>Sphingomonas sp. HF-S3 16S ribosomal RNA gene Genome sequencing and assembly.</title>
        <authorList>
            <person name="Lee H."/>
        </authorList>
    </citation>
    <scope>NUCLEOTIDE SEQUENCE [LARGE SCALE GENOMIC DNA]</scope>
    <source>
        <strain evidence="3 4">HF-S3</strain>
    </source>
</reference>
<evidence type="ECO:0000313" key="4">
    <source>
        <dbReference type="Proteomes" id="UP001427805"/>
    </source>
</evidence>
<evidence type="ECO:0000256" key="1">
    <source>
        <dbReference type="SAM" id="SignalP"/>
    </source>
</evidence>
<protein>
    <submittedName>
        <fullName evidence="3">Filamentous hemagglutinin N-terminal domain-containing protein</fullName>
    </submittedName>
</protein>
<accession>A0ABV0BDF3</accession>
<dbReference type="InterPro" id="IPR012334">
    <property type="entry name" value="Pectin_lyas_fold"/>
</dbReference>
<feature type="chain" id="PRO_5047142891" evidence="1">
    <location>
        <begin position="27"/>
        <end position="318"/>
    </location>
</feature>
<dbReference type="SMART" id="SM00912">
    <property type="entry name" value="Haemagg_act"/>
    <property type="match status" value="1"/>
</dbReference>
<dbReference type="RefSeq" id="WP_346248604.1">
    <property type="nucleotide sequence ID" value="NZ_JBDIZK010000015.1"/>
</dbReference>
<feature type="signal peptide" evidence="1">
    <location>
        <begin position="1"/>
        <end position="26"/>
    </location>
</feature>